<feature type="compositionally biased region" description="Basic residues" evidence="2">
    <location>
        <begin position="563"/>
        <end position="578"/>
    </location>
</feature>
<evidence type="ECO:0000313" key="5">
    <source>
        <dbReference type="Proteomes" id="UP000054937"/>
    </source>
</evidence>
<organism evidence="4 5">
    <name type="scientific">Pseudocohnilembus persalinus</name>
    <name type="common">Ciliate</name>
    <dbReference type="NCBI Taxonomy" id="266149"/>
    <lineage>
        <taxon>Eukaryota</taxon>
        <taxon>Sar</taxon>
        <taxon>Alveolata</taxon>
        <taxon>Ciliophora</taxon>
        <taxon>Intramacronucleata</taxon>
        <taxon>Oligohymenophorea</taxon>
        <taxon>Scuticociliatia</taxon>
        <taxon>Philasterida</taxon>
        <taxon>Pseudocohnilembidae</taxon>
        <taxon>Pseudocohnilembus</taxon>
    </lineage>
</organism>
<keyword evidence="3" id="KW-0812">Transmembrane</keyword>
<dbReference type="OrthoDB" id="298012at2759"/>
<feature type="compositionally biased region" description="Polar residues" evidence="2">
    <location>
        <begin position="308"/>
        <end position="319"/>
    </location>
</feature>
<evidence type="ECO:0000256" key="1">
    <source>
        <dbReference type="PROSITE-ProRule" id="PRU00339"/>
    </source>
</evidence>
<feature type="compositionally biased region" description="Low complexity" evidence="2">
    <location>
        <begin position="674"/>
        <end position="686"/>
    </location>
</feature>
<proteinExistence type="predicted"/>
<dbReference type="GO" id="GO:0044183">
    <property type="term" value="F:protein folding chaperone"/>
    <property type="evidence" value="ECO:0007669"/>
    <property type="project" value="TreeGrafter"/>
</dbReference>
<dbReference type="Pfam" id="PF13181">
    <property type="entry name" value="TPR_8"/>
    <property type="match status" value="1"/>
</dbReference>
<dbReference type="InterPro" id="IPR050754">
    <property type="entry name" value="FKBP4/5/8-like"/>
</dbReference>
<dbReference type="PANTHER" id="PTHR46512:SF1">
    <property type="entry name" value="PEPTIDYLPROLYL ISOMERASE"/>
    <property type="match status" value="1"/>
</dbReference>
<dbReference type="PROSITE" id="PS50005">
    <property type="entry name" value="TPR"/>
    <property type="match status" value="2"/>
</dbReference>
<dbReference type="InterPro" id="IPR011990">
    <property type="entry name" value="TPR-like_helical_dom_sf"/>
</dbReference>
<feature type="compositionally biased region" description="Basic residues" evidence="2">
    <location>
        <begin position="286"/>
        <end position="302"/>
    </location>
</feature>
<feature type="region of interest" description="Disordered" evidence="2">
    <location>
        <begin position="491"/>
        <end position="952"/>
    </location>
</feature>
<sequence length="1102" mass="128955">MEDFQDLFNKAVQIKNAEMSQKRVQFEQKPLFIKAGLYYWPKFEAVRQQAFFQRYFAAELLKSQGNTFFKKSQYDRAVKEYEQALSIFRFIRNKNKNWRKEGIYDSDLVYFDESGENNEEIQQINQLKLAIYHNLASGYLQLKKYQAAYQACNESLKIDPKSNKALFRRAKSIYLDQNSNIEQYKNALNDLKLALEINPKDQQIQDLYLRISQDLQNFKQNESQTYKNMFAQQSKSKQDLNQSQETQNELNEILKAAQQKLLEKQAQQEKEQKLNLQNQDQDGGKTRKYQRTGLKKSLKRGLVHSEQESQTENEISTSIIKGVNNSSNNNYKSQNLSRVSNNKSEISNLQNYWKMFKLESEITNDPTFTFENNYELDPYVEIPKELDKFGKILNLHGSKFIRMLKEAGKYEEARDVQIQINKQKEDKNKLEKLICINLDKPSIKLQQVAQKYGVDLYDKDIKDDLELMKIKYLKSIKKFIKKNDFEKEILSKSGSKHTSKIEEKLSNEESSDESIKRKKNSKKKAKEEKKHKKSKRKNESDKDESSSCSSQESDSDSENFEKNKKKSKGKKSKSKSRQRGSSTPRSKSKISKKKKSNKYNTDFEDDKKQNKKKSKQRTRSVRSSSSDSSQSDFSSSSSQNSESDEIETKSRKSKREMQKSKKKEKRKKSKSQRSDSISSSGSNSQLEEQDNIEQLPKKNKKNFKLKNKYRSQTDNENDYSQEELKGKKKQGVQFKSKTYQKSKTDNEDLDSDENYEKNNLNKYFTKDYKSNKRKQYNDKSDSSSSSDSDKSVASHHTSKYKKGRKVANQEGKKYHLSARSASSSSSSSSDGSENEIEKNKQRRKKFDPKKKKKKNNTDSENDEEEEEIQYKKKSKKSGHLTDVNDIDQDFKEGRKGVRASEALALPEEVKKKHKKSKKEKKQEKKLKKKEKKDPLAPTPYAPFGFSKDGRPLTSVDDPEFNMSYYHPDMEVNYCNPNNDPTVQISTNNKHNNLVEDFTTRGSYYRLQYDPEEIKLENKEQMLQTKDLIYQKNDQELYEVSEKEENYTTSLIIFVSIGFFLVTLIYYFFNQSTEISEEQTQENMIMGAQKLGLFNQNFDFDNI</sequence>
<feature type="compositionally biased region" description="Basic residues" evidence="2">
    <location>
        <begin position="911"/>
        <end position="930"/>
    </location>
</feature>
<dbReference type="InParanoid" id="A0A0V0QN56"/>
<keyword evidence="3" id="KW-1133">Transmembrane helix</keyword>
<dbReference type="EMBL" id="LDAU01000129">
    <property type="protein sequence ID" value="KRX03564.1"/>
    <property type="molecule type" value="Genomic_DNA"/>
</dbReference>
<feature type="compositionally biased region" description="Basic and acidic residues" evidence="2">
    <location>
        <begin position="764"/>
        <end position="792"/>
    </location>
</feature>
<evidence type="ECO:0000313" key="4">
    <source>
        <dbReference type="EMBL" id="KRX03564.1"/>
    </source>
</evidence>
<name>A0A0V0QN56_PSEPJ</name>
<feature type="compositionally biased region" description="Basic and acidic residues" evidence="2">
    <location>
        <begin position="264"/>
        <end position="273"/>
    </location>
</feature>
<dbReference type="SMART" id="SM00028">
    <property type="entry name" value="TPR"/>
    <property type="match status" value="3"/>
</dbReference>
<dbReference type="OMA" id="HINRENN"/>
<comment type="caution">
    <text evidence="4">The sequence shown here is derived from an EMBL/GenBank/DDBJ whole genome shotgun (WGS) entry which is preliminary data.</text>
</comment>
<protein>
    <submittedName>
        <fullName evidence="4">Uncharacterized protein</fullName>
    </submittedName>
</protein>
<gene>
    <name evidence="4" type="ORF">PPERSA_04116</name>
</gene>
<feature type="repeat" description="TPR" evidence="1">
    <location>
        <begin position="129"/>
        <end position="162"/>
    </location>
</feature>
<dbReference type="Proteomes" id="UP000054937">
    <property type="component" value="Unassembled WGS sequence"/>
</dbReference>
<feature type="compositionally biased region" description="Basic residues" evidence="2">
    <location>
        <begin position="697"/>
        <end position="709"/>
    </location>
</feature>
<accession>A0A0V0QN56</accession>
<feature type="transmembrane region" description="Helical" evidence="3">
    <location>
        <begin position="1050"/>
        <end position="1068"/>
    </location>
</feature>
<feature type="compositionally biased region" description="Basic residues" evidence="2">
    <location>
        <begin position="660"/>
        <end position="671"/>
    </location>
</feature>
<reference evidence="4 5" key="1">
    <citation type="journal article" date="2015" name="Sci. Rep.">
        <title>Genome of the facultative scuticociliatosis pathogen Pseudocohnilembus persalinus provides insight into its virulence through horizontal gene transfer.</title>
        <authorList>
            <person name="Xiong J."/>
            <person name="Wang G."/>
            <person name="Cheng J."/>
            <person name="Tian M."/>
            <person name="Pan X."/>
            <person name="Warren A."/>
            <person name="Jiang C."/>
            <person name="Yuan D."/>
            <person name="Miao W."/>
        </authorList>
    </citation>
    <scope>NUCLEOTIDE SEQUENCE [LARGE SCALE GENOMIC DNA]</scope>
    <source>
        <strain evidence="4">36N120E</strain>
    </source>
</reference>
<feature type="compositionally biased region" description="Basic residues" evidence="2">
    <location>
        <begin position="840"/>
        <end position="854"/>
    </location>
</feature>
<dbReference type="Gene3D" id="1.25.40.10">
    <property type="entry name" value="Tetratricopeptide repeat domain"/>
    <property type="match status" value="1"/>
</dbReference>
<dbReference type="PANTHER" id="PTHR46512">
    <property type="entry name" value="PEPTIDYLPROLYL ISOMERASE"/>
    <property type="match status" value="1"/>
</dbReference>
<feature type="compositionally biased region" description="Basic residues" evidence="2">
    <location>
        <begin position="796"/>
        <end position="805"/>
    </location>
</feature>
<keyword evidence="5" id="KW-1185">Reference proteome</keyword>
<feature type="compositionally biased region" description="Low complexity" evidence="2">
    <location>
        <begin position="621"/>
        <end position="641"/>
    </location>
</feature>
<feature type="compositionally biased region" description="Low complexity" evidence="2">
    <location>
        <begin position="817"/>
        <end position="829"/>
    </location>
</feature>
<feature type="region of interest" description="Disordered" evidence="2">
    <location>
        <begin position="264"/>
        <end position="319"/>
    </location>
</feature>
<feature type="compositionally biased region" description="Basic residues" evidence="2">
    <location>
        <begin position="609"/>
        <end position="620"/>
    </location>
</feature>
<dbReference type="AlphaFoldDB" id="A0A0V0QN56"/>
<keyword evidence="3" id="KW-0472">Membrane</keyword>
<keyword evidence="1" id="KW-0802">TPR repeat</keyword>
<feature type="repeat" description="TPR" evidence="1">
    <location>
        <begin position="58"/>
        <end position="91"/>
    </location>
</feature>
<evidence type="ECO:0000256" key="2">
    <source>
        <dbReference type="SAM" id="MobiDB-lite"/>
    </source>
</evidence>
<feature type="compositionally biased region" description="Basic and acidic residues" evidence="2">
    <location>
        <begin position="646"/>
        <end position="659"/>
    </location>
</feature>
<feature type="compositionally biased region" description="Basic residues" evidence="2">
    <location>
        <begin position="586"/>
        <end position="597"/>
    </location>
</feature>
<dbReference type="GO" id="GO:0005740">
    <property type="term" value="C:mitochondrial envelope"/>
    <property type="evidence" value="ECO:0007669"/>
    <property type="project" value="TreeGrafter"/>
</dbReference>
<dbReference type="GO" id="GO:0005829">
    <property type="term" value="C:cytosol"/>
    <property type="evidence" value="ECO:0007669"/>
    <property type="project" value="TreeGrafter"/>
</dbReference>
<evidence type="ECO:0000256" key="3">
    <source>
        <dbReference type="SAM" id="Phobius"/>
    </source>
</evidence>
<dbReference type="SUPFAM" id="SSF48452">
    <property type="entry name" value="TPR-like"/>
    <property type="match status" value="1"/>
</dbReference>
<dbReference type="GO" id="GO:0016020">
    <property type="term" value="C:membrane"/>
    <property type="evidence" value="ECO:0007669"/>
    <property type="project" value="TreeGrafter"/>
</dbReference>
<feature type="compositionally biased region" description="Basic residues" evidence="2">
    <location>
        <begin position="516"/>
        <end position="536"/>
    </location>
</feature>
<dbReference type="InterPro" id="IPR019734">
    <property type="entry name" value="TPR_rpt"/>
</dbReference>
<dbReference type="GO" id="GO:0012505">
    <property type="term" value="C:endomembrane system"/>
    <property type="evidence" value="ECO:0007669"/>
    <property type="project" value="TreeGrafter"/>
</dbReference>